<dbReference type="PANTHER" id="PTHR32166">
    <property type="entry name" value="OSJNBA0013A04.12 PROTEIN"/>
    <property type="match status" value="1"/>
</dbReference>
<accession>A0A7J7GG09</accession>
<comment type="caution">
    <text evidence="3">The sequence shown here is derived from an EMBL/GenBank/DDBJ whole genome shotgun (WGS) entry which is preliminary data.</text>
</comment>
<evidence type="ECO:0000256" key="1">
    <source>
        <dbReference type="SAM" id="MobiDB-lite"/>
    </source>
</evidence>
<dbReference type="AlphaFoldDB" id="A0A7J7GG09"/>
<feature type="domain" description="DUF659" evidence="2">
    <location>
        <begin position="57"/>
        <end position="114"/>
    </location>
</feature>
<dbReference type="PANTHER" id="PTHR32166:SF123">
    <property type="entry name" value="BED-TYPE DOMAIN-CONTAINING PROTEIN"/>
    <property type="match status" value="1"/>
</dbReference>
<dbReference type="Proteomes" id="UP000593564">
    <property type="component" value="Unassembled WGS sequence"/>
</dbReference>
<reference evidence="3 4" key="2">
    <citation type="submission" date="2020-07" db="EMBL/GenBank/DDBJ databases">
        <title>Genome assembly of wild tea tree DASZ reveals pedigree and selection history of tea varieties.</title>
        <authorList>
            <person name="Zhang W."/>
        </authorList>
    </citation>
    <scope>NUCLEOTIDE SEQUENCE [LARGE SCALE GENOMIC DNA]</scope>
    <source>
        <strain evidence="4">cv. G240</strain>
        <tissue evidence="3">Leaf</tissue>
    </source>
</reference>
<feature type="compositionally biased region" description="Basic and acidic residues" evidence="1">
    <location>
        <begin position="331"/>
        <end position="346"/>
    </location>
</feature>
<evidence type="ECO:0000313" key="3">
    <source>
        <dbReference type="EMBL" id="KAF5938334.1"/>
    </source>
</evidence>
<name>A0A7J7GG09_CAMSI</name>
<feature type="region of interest" description="Disordered" evidence="1">
    <location>
        <begin position="329"/>
        <end position="353"/>
    </location>
</feature>
<dbReference type="Pfam" id="PF04937">
    <property type="entry name" value="DUF659"/>
    <property type="match status" value="1"/>
</dbReference>
<keyword evidence="4" id="KW-1185">Reference proteome</keyword>
<reference evidence="4" key="1">
    <citation type="journal article" date="2020" name="Nat. Commun.">
        <title>Genome assembly of wild tea tree DASZ reveals pedigree and selection history of tea varieties.</title>
        <authorList>
            <person name="Zhang W."/>
            <person name="Zhang Y."/>
            <person name="Qiu H."/>
            <person name="Guo Y."/>
            <person name="Wan H."/>
            <person name="Zhang X."/>
            <person name="Scossa F."/>
            <person name="Alseekh S."/>
            <person name="Zhang Q."/>
            <person name="Wang P."/>
            <person name="Xu L."/>
            <person name="Schmidt M.H."/>
            <person name="Jia X."/>
            <person name="Li D."/>
            <person name="Zhu A."/>
            <person name="Guo F."/>
            <person name="Chen W."/>
            <person name="Ni D."/>
            <person name="Usadel B."/>
            <person name="Fernie A.R."/>
            <person name="Wen W."/>
        </authorList>
    </citation>
    <scope>NUCLEOTIDE SEQUENCE [LARGE SCALE GENOMIC DNA]</scope>
    <source>
        <strain evidence="4">cv. G240</strain>
    </source>
</reference>
<gene>
    <name evidence="3" type="ORF">HYC85_022593</name>
</gene>
<dbReference type="SUPFAM" id="SSF53098">
    <property type="entry name" value="Ribonuclease H-like"/>
    <property type="match status" value="1"/>
</dbReference>
<evidence type="ECO:0000313" key="4">
    <source>
        <dbReference type="Proteomes" id="UP000593564"/>
    </source>
</evidence>
<dbReference type="InterPro" id="IPR007021">
    <property type="entry name" value="DUF659"/>
</dbReference>
<organism evidence="3 4">
    <name type="scientific">Camellia sinensis</name>
    <name type="common">Tea plant</name>
    <name type="synonym">Thea sinensis</name>
    <dbReference type="NCBI Taxonomy" id="4442"/>
    <lineage>
        <taxon>Eukaryota</taxon>
        <taxon>Viridiplantae</taxon>
        <taxon>Streptophyta</taxon>
        <taxon>Embryophyta</taxon>
        <taxon>Tracheophyta</taxon>
        <taxon>Spermatophyta</taxon>
        <taxon>Magnoliopsida</taxon>
        <taxon>eudicotyledons</taxon>
        <taxon>Gunneridae</taxon>
        <taxon>Pentapetalae</taxon>
        <taxon>asterids</taxon>
        <taxon>Ericales</taxon>
        <taxon>Theaceae</taxon>
        <taxon>Camellia</taxon>
    </lineage>
</organism>
<dbReference type="InterPro" id="IPR012337">
    <property type="entry name" value="RNaseH-like_sf"/>
</dbReference>
<protein>
    <recommendedName>
        <fullName evidence="2">DUF659 domain-containing protein</fullName>
    </recommendedName>
</protein>
<proteinExistence type="predicted"/>
<dbReference type="EMBL" id="JACBKZ010000011">
    <property type="protein sequence ID" value="KAF5938334.1"/>
    <property type="molecule type" value="Genomic_DNA"/>
</dbReference>
<evidence type="ECO:0000259" key="2">
    <source>
        <dbReference type="Pfam" id="PF04937"/>
    </source>
</evidence>
<sequence>MMRKKIENVKKECGVSSSLKNSKVTHRHVLKEKDSLTLCLIGRFGNKFGKEKRKDSRGAMFLYAKDYFGVENSGINIAELLLETIDKVGPSNAIQVVTNNAVNCKLAGKEVEKELMKSGDEHTRDVGALITRYTGSDYFWDEVYNIVAITKPIYKLIRFCDKDSPLMGEIYEGMDNMLREIKDILKNNKYSDAYTQIEAIVLGTWEKMNVSMNCLGFALSPQFYDSTYVSTHAPSGTIRKRPNEDKEVVVGVLKAFEKIASHLEEARMLRKQFMDFHMQKGFFFYNCCLFRCFYYECYRWWATYGSETPELAEVIQKVLSQPITKIRQMGKRNDGKAHQIGRGDGRDLEEESP</sequence>